<reference evidence="2 3" key="1">
    <citation type="journal article" date="2014" name="Int. J. Syst. Evol. Microbiol.">
        <title>Complete genome sequence of Corynebacterium casei LMG S-19264T (=DSM 44701T), isolated from a smear-ripened cheese.</title>
        <authorList>
            <consortium name="US DOE Joint Genome Institute (JGI-PGF)"/>
            <person name="Walter F."/>
            <person name="Albersmeier A."/>
            <person name="Kalinowski J."/>
            <person name="Ruckert C."/>
        </authorList>
    </citation>
    <scope>NUCLEOTIDE SEQUENCE [LARGE SCALE GENOMIC DNA]</scope>
    <source>
        <strain evidence="2 3">CGMCC 1.7286</strain>
    </source>
</reference>
<dbReference type="EMBL" id="BMLT01000003">
    <property type="protein sequence ID" value="GGO79588.1"/>
    <property type="molecule type" value="Genomic_DNA"/>
</dbReference>
<evidence type="ECO:0000313" key="3">
    <source>
        <dbReference type="Proteomes" id="UP000599578"/>
    </source>
</evidence>
<keyword evidence="1" id="KW-0732">Signal</keyword>
<feature type="chain" id="PRO_5037011906" description="Lipoprotein" evidence="1">
    <location>
        <begin position="20"/>
        <end position="339"/>
    </location>
</feature>
<evidence type="ECO:0008006" key="4">
    <source>
        <dbReference type="Google" id="ProtNLM"/>
    </source>
</evidence>
<sequence>MNNQRLLVLLLSVILPGCAALQAPLPEPVDSRRLVGMLSPSGDRWVLDPCYSRASVLLQDPGGLLGPRYTDRVPLPGLPLFVELEVSAENRVQRLLVAGGDVSACRAELNGIDWRAAGSDPDWEADFSDSALEVRDQSRLLRLKFHVEPLAAGGRYLQRWQGRLTAPGIPEQRVEIGLRDGECEDRSGIWYGLEALMKLNGDSYLGCVRYGNQAALTLPGRYRSDLVTDQGSRRTVELTLDGDKWASLVERYPDARGTVERSGRWRLMPSGKLMLHLLQRDGHDEQYLRLFSRRLDGSLVLEGEGPEFAPWGLRLAPVADAMDTAGDAIDSVGAALRRE</sequence>
<comment type="caution">
    <text evidence="2">The sequence shown here is derived from an EMBL/GenBank/DDBJ whole genome shotgun (WGS) entry which is preliminary data.</text>
</comment>
<evidence type="ECO:0000256" key="1">
    <source>
        <dbReference type="SAM" id="SignalP"/>
    </source>
</evidence>
<dbReference type="RefSeq" id="WP_188859861.1">
    <property type="nucleotide sequence ID" value="NZ_BMLT01000003.1"/>
</dbReference>
<keyword evidence="3" id="KW-1185">Reference proteome</keyword>
<evidence type="ECO:0000313" key="2">
    <source>
        <dbReference type="EMBL" id="GGO79588.1"/>
    </source>
</evidence>
<protein>
    <recommendedName>
        <fullName evidence="4">Lipoprotein</fullName>
    </recommendedName>
</protein>
<dbReference type="Proteomes" id="UP000599578">
    <property type="component" value="Unassembled WGS sequence"/>
</dbReference>
<organism evidence="2 3">
    <name type="scientific">Marinobacterium nitratireducens</name>
    <dbReference type="NCBI Taxonomy" id="518897"/>
    <lineage>
        <taxon>Bacteria</taxon>
        <taxon>Pseudomonadati</taxon>
        <taxon>Pseudomonadota</taxon>
        <taxon>Gammaproteobacteria</taxon>
        <taxon>Oceanospirillales</taxon>
        <taxon>Oceanospirillaceae</taxon>
        <taxon>Marinobacterium</taxon>
    </lineage>
</organism>
<proteinExistence type="predicted"/>
<feature type="signal peptide" evidence="1">
    <location>
        <begin position="1"/>
        <end position="19"/>
    </location>
</feature>
<gene>
    <name evidence="2" type="ORF">GCM10011348_14240</name>
</gene>
<dbReference type="AlphaFoldDB" id="A0A918DQK7"/>
<accession>A0A918DQK7</accession>
<name>A0A918DQK7_9GAMM</name>